<name>A0ABX7NSS3_9BACT</name>
<evidence type="ECO:0000313" key="3">
    <source>
        <dbReference type="Proteomes" id="UP000662747"/>
    </source>
</evidence>
<reference evidence="2 3" key="1">
    <citation type="submission" date="2021-02" db="EMBL/GenBank/DDBJ databases">
        <title>De Novo genome assembly of isolated myxobacteria.</title>
        <authorList>
            <person name="Stevens D.C."/>
        </authorList>
    </citation>
    <scope>NUCLEOTIDE SEQUENCE [LARGE SCALE GENOMIC DNA]</scope>
    <source>
        <strain evidence="3">SCPEA02</strain>
    </source>
</reference>
<accession>A0ABX7NSS3</accession>
<evidence type="ECO:0000313" key="2">
    <source>
        <dbReference type="EMBL" id="QSQ21944.1"/>
    </source>
</evidence>
<organism evidence="2 3">
    <name type="scientific">Pyxidicoccus parkwayensis</name>
    <dbReference type="NCBI Taxonomy" id="2813578"/>
    <lineage>
        <taxon>Bacteria</taxon>
        <taxon>Pseudomonadati</taxon>
        <taxon>Myxococcota</taxon>
        <taxon>Myxococcia</taxon>
        <taxon>Myxococcales</taxon>
        <taxon>Cystobacterineae</taxon>
        <taxon>Myxococcaceae</taxon>
        <taxon>Pyxidicoccus</taxon>
    </lineage>
</organism>
<feature type="chain" id="PRO_5046995415" description="Lipoprotein" evidence="1">
    <location>
        <begin position="21"/>
        <end position="143"/>
    </location>
</feature>
<proteinExistence type="predicted"/>
<gene>
    <name evidence="2" type="ORF">JY651_43520</name>
</gene>
<feature type="signal peptide" evidence="1">
    <location>
        <begin position="1"/>
        <end position="20"/>
    </location>
</feature>
<sequence length="143" mass="15348">MLKPMSRQVLLVVASASLYACGGPSLEEGTAPDFGTSEQELTSSLTFTRNIASGDTVFTNTVSAGAAPFTYYWQTTETQTWSGNVYVSGWYQGSNPEHFWCPRAPVRGDGELIWSLKVEAYAVDATGAASAVVYKTLPCSVSQ</sequence>
<keyword evidence="3" id="KW-1185">Reference proteome</keyword>
<keyword evidence="1" id="KW-0732">Signal</keyword>
<evidence type="ECO:0008006" key="4">
    <source>
        <dbReference type="Google" id="ProtNLM"/>
    </source>
</evidence>
<dbReference type="EMBL" id="CP071090">
    <property type="protein sequence ID" value="QSQ21944.1"/>
    <property type="molecule type" value="Genomic_DNA"/>
</dbReference>
<dbReference type="RefSeq" id="WP_206723521.1">
    <property type="nucleotide sequence ID" value="NZ_CP071090.1"/>
</dbReference>
<evidence type="ECO:0000256" key="1">
    <source>
        <dbReference type="SAM" id="SignalP"/>
    </source>
</evidence>
<protein>
    <recommendedName>
        <fullName evidence="4">Lipoprotein</fullName>
    </recommendedName>
</protein>
<dbReference type="PROSITE" id="PS51257">
    <property type="entry name" value="PROKAR_LIPOPROTEIN"/>
    <property type="match status" value="1"/>
</dbReference>
<dbReference type="Proteomes" id="UP000662747">
    <property type="component" value="Chromosome"/>
</dbReference>